<comment type="similarity">
    <text evidence="1">Belongs to the PGI/PMI family.</text>
</comment>
<evidence type="ECO:0000256" key="2">
    <source>
        <dbReference type="ARBA" id="ARBA00023235"/>
    </source>
</evidence>
<evidence type="ECO:0000256" key="3">
    <source>
        <dbReference type="SAM" id="MobiDB-lite"/>
    </source>
</evidence>
<dbReference type="Pfam" id="PF01380">
    <property type="entry name" value="SIS"/>
    <property type="match status" value="1"/>
</dbReference>
<dbReference type="Proteomes" id="UP001501578">
    <property type="component" value="Unassembled WGS sequence"/>
</dbReference>
<feature type="domain" description="SIS" evidence="4">
    <location>
        <begin position="49"/>
        <end position="181"/>
    </location>
</feature>
<dbReference type="PROSITE" id="PS51464">
    <property type="entry name" value="SIS"/>
    <property type="match status" value="1"/>
</dbReference>
<dbReference type="InterPro" id="IPR046348">
    <property type="entry name" value="SIS_dom_sf"/>
</dbReference>
<dbReference type="Gene3D" id="3.40.50.10490">
    <property type="entry name" value="Glucose-6-phosphate isomerase like protein, domain 1"/>
    <property type="match status" value="2"/>
</dbReference>
<protein>
    <submittedName>
        <fullName evidence="5">SIS domain-containing protein</fullName>
    </submittedName>
</protein>
<gene>
    <name evidence="5" type="ORF">GCM10009560_30390</name>
</gene>
<accession>A0ABN1PG33</accession>
<evidence type="ECO:0000313" key="6">
    <source>
        <dbReference type="Proteomes" id="UP001501578"/>
    </source>
</evidence>
<keyword evidence="6" id="KW-1185">Reference proteome</keyword>
<evidence type="ECO:0000259" key="4">
    <source>
        <dbReference type="PROSITE" id="PS51464"/>
    </source>
</evidence>
<evidence type="ECO:0000256" key="1">
    <source>
        <dbReference type="ARBA" id="ARBA00010523"/>
    </source>
</evidence>
<dbReference type="CDD" id="cd05637">
    <property type="entry name" value="SIS_PGI_PMI_2"/>
    <property type="match status" value="1"/>
</dbReference>
<sequence>MQGSTQGFVPERLDDRDQLTSGDPGGMLRAVAGSAAQVRTGHRAAVEAGIERLRGRPRAVVVTGVGASALAGDLMAAVVGNGAPLPIVTVRSYRLPGWVGANDLVIAVSSSGNTEETLAAATEAVRRGSELLVVCAPGSPLEAVARQAGALFVPVAASGQPRANLWLLAMPLIAAADALGLTRTDTELVENVARVLEDLAHRCRPASESFINPGKSLAMELAETVPMVWGSSELTAVAARRLADQLAENAKYPALYGELPEVNHNQLVALDGPLAERDIFADTAGRTLRLVVMRDVDEHPQVTRRREASVRMAGERDVPVTELAPEGVHPLERVASLVALGDFASAYLALGYGIDPTPVRAITELKSRLSH</sequence>
<keyword evidence="2" id="KW-0413">Isomerase</keyword>
<dbReference type="InterPro" id="IPR019490">
    <property type="entry name" value="Glu6P/Mann6P_isomerase_C"/>
</dbReference>
<proteinExistence type="inferred from homology"/>
<organism evidence="5 6">
    <name type="scientific">Nonomuraea longicatena</name>
    <dbReference type="NCBI Taxonomy" id="83682"/>
    <lineage>
        <taxon>Bacteria</taxon>
        <taxon>Bacillati</taxon>
        <taxon>Actinomycetota</taxon>
        <taxon>Actinomycetes</taxon>
        <taxon>Streptosporangiales</taxon>
        <taxon>Streptosporangiaceae</taxon>
        <taxon>Nonomuraea</taxon>
    </lineage>
</organism>
<feature type="region of interest" description="Disordered" evidence="3">
    <location>
        <begin position="1"/>
        <end position="26"/>
    </location>
</feature>
<dbReference type="SUPFAM" id="SSF53697">
    <property type="entry name" value="SIS domain"/>
    <property type="match status" value="1"/>
</dbReference>
<reference evidence="5 6" key="1">
    <citation type="journal article" date="2019" name="Int. J. Syst. Evol. Microbiol.">
        <title>The Global Catalogue of Microorganisms (GCM) 10K type strain sequencing project: providing services to taxonomists for standard genome sequencing and annotation.</title>
        <authorList>
            <consortium name="The Broad Institute Genomics Platform"/>
            <consortium name="The Broad Institute Genome Sequencing Center for Infectious Disease"/>
            <person name="Wu L."/>
            <person name="Ma J."/>
        </authorList>
    </citation>
    <scope>NUCLEOTIDE SEQUENCE [LARGE SCALE GENOMIC DNA]</scope>
    <source>
        <strain evidence="5 6">JCM 11136</strain>
    </source>
</reference>
<dbReference type="Pfam" id="PF10432">
    <property type="entry name" value="bact-PGI_C"/>
    <property type="match status" value="1"/>
</dbReference>
<name>A0ABN1PG33_9ACTN</name>
<evidence type="ECO:0000313" key="5">
    <source>
        <dbReference type="EMBL" id="GAA0927682.1"/>
    </source>
</evidence>
<dbReference type="EMBL" id="BAAAHQ010000013">
    <property type="protein sequence ID" value="GAA0927682.1"/>
    <property type="molecule type" value="Genomic_DNA"/>
</dbReference>
<dbReference type="InterPro" id="IPR001347">
    <property type="entry name" value="SIS_dom"/>
</dbReference>
<comment type="caution">
    <text evidence="5">The sequence shown here is derived from an EMBL/GenBank/DDBJ whole genome shotgun (WGS) entry which is preliminary data.</text>
</comment>
<dbReference type="RefSeq" id="WP_343950485.1">
    <property type="nucleotide sequence ID" value="NZ_BAAAHQ010000013.1"/>
</dbReference>